<dbReference type="RefSeq" id="WP_028482107.1">
    <property type="nucleotide sequence ID" value="NZ_LVVZ01000051.1"/>
</dbReference>
<dbReference type="AlphaFoldDB" id="A0A1U7JC32"/>
<feature type="transmembrane region" description="Helical" evidence="1">
    <location>
        <begin position="40"/>
        <end position="62"/>
    </location>
</feature>
<reference evidence="2 3" key="1">
    <citation type="submission" date="2016-03" db="EMBL/GenBank/DDBJ databases">
        <title>Genome sequence of Nesiotobacter sp. nov., a moderately halophilic alphaproteobacterium isolated from the Yellow Sea, China.</title>
        <authorList>
            <person name="Zhang G."/>
            <person name="Zhang R."/>
        </authorList>
    </citation>
    <scope>NUCLEOTIDE SEQUENCE [LARGE SCALE GENOMIC DNA]</scope>
    <source>
        <strain evidence="2 3">WB1-6</strain>
    </source>
</reference>
<dbReference type="EMBL" id="LVVZ01000051">
    <property type="protein sequence ID" value="OKL42258.1"/>
    <property type="molecule type" value="Genomic_DNA"/>
</dbReference>
<accession>A0A1U7JC32</accession>
<evidence type="ECO:0008006" key="4">
    <source>
        <dbReference type="Google" id="ProtNLM"/>
    </source>
</evidence>
<evidence type="ECO:0000256" key="1">
    <source>
        <dbReference type="SAM" id="Phobius"/>
    </source>
</evidence>
<dbReference type="Proteomes" id="UP000185783">
    <property type="component" value="Unassembled WGS sequence"/>
</dbReference>
<keyword evidence="1" id="KW-1133">Transmembrane helix</keyword>
<organism evidence="2 3">
    <name type="scientific">Pseudovibrio exalbescens</name>
    <dbReference type="NCBI Taxonomy" id="197461"/>
    <lineage>
        <taxon>Bacteria</taxon>
        <taxon>Pseudomonadati</taxon>
        <taxon>Pseudomonadota</taxon>
        <taxon>Alphaproteobacteria</taxon>
        <taxon>Hyphomicrobiales</taxon>
        <taxon>Stappiaceae</taxon>
        <taxon>Pseudovibrio</taxon>
    </lineage>
</organism>
<proteinExistence type="predicted"/>
<protein>
    <recommendedName>
        <fullName evidence="4">DUF3955 domain-containing protein</fullName>
    </recommendedName>
</protein>
<comment type="caution">
    <text evidence="2">The sequence shown here is derived from an EMBL/GenBank/DDBJ whole genome shotgun (WGS) entry which is preliminary data.</text>
</comment>
<keyword evidence="3" id="KW-1185">Reference proteome</keyword>
<name>A0A1U7JC32_9HYPH</name>
<keyword evidence="1" id="KW-0812">Transmembrane</keyword>
<evidence type="ECO:0000313" key="3">
    <source>
        <dbReference type="Proteomes" id="UP000185783"/>
    </source>
</evidence>
<evidence type="ECO:0000313" key="2">
    <source>
        <dbReference type="EMBL" id="OKL42258.1"/>
    </source>
</evidence>
<sequence>MSSKLLKIGLFIIVLGAVSLGLEKVFYGGIDSNGVLQESFFLPLSFLLWGLGVLLIIGAFLLKLMRPR</sequence>
<keyword evidence="1" id="KW-0472">Membrane</keyword>
<gene>
    <name evidence="2" type="ORF">A3843_00775</name>
</gene>